<accession>A0A177TWJ9</accession>
<evidence type="ECO:0008006" key="4">
    <source>
        <dbReference type="Google" id="ProtNLM"/>
    </source>
</evidence>
<reference evidence="2" key="2">
    <citation type="journal article" date="2019" name="IMA Fungus">
        <title>Genome sequencing and comparison of five Tilletia species to identify candidate genes for the detection of regulated species infecting wheat.</title>
        <authorList>
            <person name="Nguyen H.D.T."/>
            <person name="Sultana T."/>
            <person name="Kesanakurti P."/>
            <person name="Hambleton S."/>
        </authorList>
    </citation>
    <scope>NUCLEOTIDE SEQUENCE</scope>
    <source>
        <strain evidence="2">DAOMC 236416</strain>
    </source>
</reference>
<reference evidence="2" key="1">
    <citation type="submission" date="2016-04" db="EMBL/GenBank/DDBJ databases">
        <authorList>
            <person name="Nguyen H.D."/>
            <person name="Samba Siva P."/>
            <person name="Cullis J."/>
            <person name="Levesque C.A."/>
            <person name="Hambleton S."/>
        </authorList>
    </citation>
    <scope>NUCLEOTIDE SEQUENCE</scope>
    <source>
        <strain evidence="2">DAOMC 236416</strain>
    </source>
</reference>
<dbReference type="PANTHER" id="PTHR28037:SF1">
    <property type="entry name" value="ALCOHOL O-ACETYLTRANSFERASE 1-RELATED"/>
    <property type="match status" value="1"/>
</dbReference>
<name>A0A177TWJ9_9BASI</name>
<evidence type="ECO:0000313" key="2">
    <source>
        <dbReference type="EMBL" id="KAE8241921.1"/>
    </source>
</evidence>
<dbReference type="EMBL" id="LWDF02000832">
    <property type="protein sequence ID" value="KAE8241921.1"/>
    <property type="molecule type" value="Genomic_DNA"/>
</dbReference>
<proteinExistence type="predicted"/>
<feature type="compositionally biased region" description="Polar residues" evidence="1">
    <location>
        <begin position="557"/>
        <end position="567"/>
    </location>
</feature>
<dbReference type="Proteomes" id="UP000077521">
    <property type="component" value="Unassembled WGS sequence"/>
</dbReference>
<dbReference type="InterPro" id="IPR052058">
    <property type="entry name" value="Alcohol_O-acetyltransferase"/>
</dbReference>
<protein>
    <recommendedName>
        <fullName evidence="4">Alcohol acetyltransferase</fullName>
    </recommendedName>
</protein>
<keyword evidence="3" id="KW-1185">Reference proteome</keyword>
<evidence type="ECO:0000313" key="3">
    <source>
        <dbReference type="Proteomes" id="UP000077521"/>
    </source>
</evidence>
<feature type="region of interest" description="Disordered" evidence="1">
    <location>
        <begin position="555"/>
        <end position="577"/>
    </location>
</feature>
<feature type="region of interest" description="Disordered" evidence="1">
    <location>
        <begin position="73"/>
        <end position="92"/>
    </location>
</feature>
<dbReference type="PANTHER" id="PTHR28037">
    <property type="entry name" value="ALCOHOL O-ACETYLTRANSFERASE 1-RELATED"/>
    <property type="match status" value="1"/>
</dbReference>
<evidence type="ECO:0000256" key="1">
    <source>
        <dbReference type="SAM" id="MobiDB-lite"/>
    </source>
</evidence>
<dbReference type="AlphaFoldDB" id="A0A177TWJ9"/>
<organism evidence="2 3">
    <name type="scientific">Tilletia indica</name>
    <dbReference type="NCBI Taxonomy" id="43049"/>
    <lineage>
        <taxon>Eukaryota</taxon>
        <taxon>Fungi</taxon>
        <taxon>Dikarya</taxon>
        <taxon>Basidiomycota</taxon>
        <taxon>Ustilaginomycotina</taxon>
        <taxon>Exobasidiomycetes</taxon>
        <taxon>Tilletiales</taxon>
        <taxon>Tilletiaceae</taxon>
        <taxon>Tilletia</taxon>
    </lineage>
</organism>
<comment type="caution">
    <text evidence="2">The sequence shown here is derived from an EMBL/GenBank/DDBJ whole genome shotgun (WGS) entry which is preliminary data.</text>
</comment>
<sequence length="722" mass="77644">MSSSSSASKGVSRPLGVVERLQVTMENLGVGSVFHLGARLLHPYNSDQDFIDHFQRRVQLMLDEIPVLSNRVELREPQPAEQTKGKDGKGKAKFEPHMVCDMPTPFLAAQIASTSITAVPLPSNSSRGGIWDTIRPLAAQSSQQRIHIRGGPLWSVDFFQTPSLNSDAERSECLAPADGKLHHHQRTVYVFLSCSHALVDGRGSRNIMDALISTEPLLLSSLDIQPIYPPFEETGLTKMNMTVLWDMISTALVVLLPFFLKNLFGISEVWPNHFKPATFKMNQAEGIPRTRTMVLSRDQVRALKAAASKTGSAGRCTLHSTINQVMKVAVIAADRAYQRTAEKDPLPALPNRLRYHFASQNPIDMRTGDPLRSYGRFAGNNFGMKVVPVSSRTDVRFWTEAITFNRSICSPATRKAAAATLSILSLIPTKEGWVDEDGARPELYTGWEGFFRLAFQQPANFSGTCNYSNLGLVAQPRASVDVQAKAALEPAQLAIIVPQRVIVEKSMDILKDSFLTPTGGPESNSKQLKLMDTMTPPLSPQTTFAEMETAKAAAGTSWKSGMSSPDSSAVPKSGALTPDVISNRAGSAASQSQSALASAALPTSASDQVLPTFLVEEVFFTQSPQPGSCAFFVNVAGCALAPLSTTSSTGHSKGAAAGGTVTLSVTSFQGHLPDACTDTFVEALQSGLALCASGAIGPETTVAQAVLEVERALEGEKMIIHL</sequence>
<gene>
    <name evidence="2" type="ORF">A4X13_0g7203</name>
</gene>